<organism evidence="1 2">
    <name type="scientific">Schizopora paradoxa</name>
    <dbReference type="NCBI Taxonomy" id="27342"/>
    <lineage>
        <taxon>Eukaryota</taxon>
        <taxon>Fungi</taxon>
        <taxon>Dikarya</taxon>
        <taxon>Basidiomycota</taxon>
        <taxon>Agaricomycotina</taxon>
        <taxon>Agaricomycetes</taxon>
        <taxon>Hymenochaetales</taxon>
        <taxon>Schizoporaceae</taxon>
        <taxon>Schizopora</taxon>
    </lineage>
</organism>
<name>A0A0H2RXV1_9AGAM</name>
<proteinExistence type="predicted"/>
<evidence type="ECO:0000313" key="1">
    <source>
        <dbReference type="EMBL" id="KLO09611.1"/>
    </source>
</evidence>
<gene>
    <name evidence="1" type="ORF">SCHPADRAFT_892947</name>
</gene>
<accession>A0A0H2RXV1</accession>
<feature type="non-terminal residue" evidence="1">
    <location>
        <position position="1"/>
    </location>
</feature>
<protein>
    <submittedName>
        <fullName evidence="1">Uncharacterized protein</fullName>
    </submittedName>
</protein>
<dbReference type="InParanoid" id="A0A0H2RXV1"/>
<keyword evidence="2" id="KW-1185">Reference proteome</keyword>
<sequence length="214" mass="24033">LTAIDGRSATLHFAAKREDGLFMPIIQQWRRHASVTEKKVQPSCKSTIMDSKYTGQLAWLPITQKIIALVGWGVTPSQHAADTLEEGSREDWEYSPSYTRMHICLEIRVRSVPAHEKMDSSALISIRCGVSVTVLEYLFCSPGTKGARNWTLTSLIKFPNSPICGFEGPAIKSLRAVLLFDVSLEGRGSWPFLCSPRQFFENIWKLSTLKDRGE</sequence>
<dbReference type="Proteomes" id="UP000053477">
    <property type="component" value="Unassembled WGS sequence"/>
</dbReference>
<dbReference type="AlphaFoldDB" id="A0A0H2RXV1"/>
<dbReference type="EMBL" id="KQ086050">
    <property type="protein sequence ID" value="KLO09611.1"/>
    <property type="molecule type" value="Genomic_DNA"/>
</dbReference>
<reference evidence="1 2" key="1">
    <citation type="submission" date="2015-04" db="EMBL/GenBank/DDBJ databases">
        <title>Complete genome sequence of Schizopora paradoxa KUC8140, a cosmopolitan wood degrader in East Asia.</title>
        <authorList>
            <consortium name="DOE Joint Genome Institute"/>
            <person name="Min B."/>
            <person name="Park H."/>
            <person name="Jang Y."/>
            <person name="Kim J.-J."/>
            <person name="Kim K.H."/>
            <person name="Pangilinan J."/>
            <person name="Lipzen A."/>
            <person name="Riley R."/>
            <person name="Grigoriev I.V."/>
            <person name="Spatafora J.W."/>
            <person name="Choi I.-G."/>
        </authorList>
    </citation>
    <scope>NUCLEOTIDE SEQUENCE [LARGE SCALE GENOMIC DNA]</scope>
    <source>
        <strain evidence="1 2">KUC8140</strain>
    </source>
</reference>
<evidence type="ECO:0000313" key="2">
    <source>
        <dbReference type="Proteomes" id="UP000053477"/>
    </source>
</evidence>